<keyword evidence="4" id="KW-0472">Membrane</keyword>
<dbReference type="Gene3D" id="2.60.120.180">
    <property type="match status" value="1"/>
</dbReference>
<dbReference type="GO" id="GO:0008810">
    <property type="term" value="F:cellulase activity"/>
    <property type="evidence" value="ECO:0007669"/>
    <property type="project" value="InterPro"/>
</dbReference>
<feature type="chain" id="PRO_5040223328" evidence="5">
    <location>
        <begin position="21"/>
        <end position="335"/>
    </location>
</feature>
<comment type="caution">
    <text evidence="6">The sequence shown here is derived from an EMBL/GenBank/DDBJ whole genome shotgun (WGS) entry which is preliminary data.</text>
</comment>
<keyword evidence="4" id="KW-1133">Transmembrane helix</keyword>
<evidence type="ECO:0000256" key="2">
    <source>
        <dbReference type="RuleBase" id="RU361163"/>
    </source>
</evidence>
<sequence length="335" mass="36920">MKSSFVLGSSLALFMGTAVAQYDEEVCDEQRFGEYSDPRVYFPNAWNEKKDPDGFICMKVDNSTPAFDVTWNWSTDINDVHSFPYVRLNDADLPTRLSTLREIRLSVDWTMTAGNPSTPPRNFTQAAWEENKVGLDREAVRANAAWDFFLDGNKTNTYNPVEATIEVMVWLGRVGNPYWLGRADDKKISEVTIGNYTFDLYHALNFRNHSVFTAVPQSEDDILTFDEDLQPLFKYILDNPTNIEDFPEDPWLGIVEFGSETWQSDGNVTFTAANFAMQLDADGPSNDAGNGGGNGGSGNGNGGTGNDDGSAAAITSMSVLGFVLPAMAMLGAVWA</sequence>
<keyword evidence="5" id="KW-0732">Signal</keyword>
<dbReference type="EMBL" id="JAGSXJ010000017">
    <property type="protein sequence ID" value="KAH6683653.1"/>
    <property type="molecule type" value="Genomic_DNA"/>
</dbReference>
<organism evidence="6 7">
    <name type="scientific">Plectosphaerella plurivora</name>
    <dbReference type="NCBI Taxonomy" id="936078"/>
    <lineage>
        <taxon>Eukaryota</taxon>
        <taxon>Fungi</taxon>
        <taxon>Dikarya</taxon>
        <taxon>Ascomycota</taxon>
        <taxon>Pezizomycotina</taxon>
        <taxon>Sordariomycetes</taxon>
        <taxon>Hypocreomycetidae</taxon>
        <taxon>Glomerellales</taxon>
        <taxon>Plectosphaerellaceae</taxon>
        <taxon>Plectosphaerella</taxon>
    </lineage>
</organism>
<keyword evidence="2" id="KW-0119">Carbohydrate metabolism</keyword>
<keyword evidence="4" id="KW-0812">Transmembrane</keyword>
<evidence type="ECO:0000256" key="3">
    <source>
        <dbReference type="SAM" id="MobiDB-lite"/>
    </source>
</evidence>
<reference evidence="6" key="1">
    <citation type="journal article" date="2021" name="Nat. Commun.">
        <title>Genetic determinants of endophytism in the Arabidopsis root mycobiome.</title>
        <authorList>
            <person name="Mesny F."/>
            <person name="Miyauchi S."/>
            <person name="Thiergart T."/>
            <person name="Pickel B."/>
            <person name="Atanasova L."/>
            <person name="Karlsson M."/>
            <person name="Huettel B."/>
            <person name="Barry K.W."/>
            <person name="Haridas S."/>
            <person name="Chen C."/>
            <person name="Bauer D."/>
            <person name="Andreopoulos W."/>
            <person name="Pangilinan J."/>
            <person name="LaButti K."/>
            <person name="Riley R."/>
            <person name="Lipzen A."/>
            <person name="Clum A."/>
            <person name="Drula E."/>
            <person name="Henrissat B."/>
            <person name="Kohler A."/>
            <person name="Grigoriev I.V."/>
            <person name="Martin F.M."/>
            <person name="Hacquard S."/>
        </authorList>
    </citation>
    <scope>NUCLEOTIDE SEQUENCE</scope>
    <source>
        <strain evidence="6">MPI-SDFR-AT-0117</strain>
    </source>
</reference>
<dbReference type="InterPro" id="IPR002594">
    <property type="entry name" value="GH12"/>
</dbReference>
<dbReference type="InterPro" id="IPR013319">
    <property type="entry name" value="GH11/12"/>
</dbReference>
<dbReference type="SUPFAM" id="SSF49899">
    <property type="entry name" value="Concanavalin A-like lectins/glucanases"/>
    <property type="match status" value="1"/>
</dbReference>
<evidence type="ECO:0000256" key="5">
    <source>
        <dbReference type="SAM" id="SignalP"/>
    </source>
</evidence>
<keyword evidence="2" id="KW-0326">Glycosidase</keyword>
<comment type="similarity">
    <text evidence="1 2">Belongs to the glycosyl hydrolase 12 (cellulase H) family.</text>
</comment>
<keyword evidence="2" id="KW-0624">Polysaccharide degradation</keyword>
<dbReference type="Proteomes" id="UP000770015">
    <property type="component" value="Unassembled WGS sequence"/>
</dbReference>
<accession>A0A9P8V8G0</accession>
<feature type="transmembrane region" description="Helical" evidence="4">
    <location>
        <begin position="311"/>
        <end position="334"/>
    </location>
</feature>
<evidence type="ECO:0000256" key="4">
    <source>
        <dbReference type="SAM" id="Phobius"/>
    </source>
</evidence>
<proteinExistence type="inferred from homology"/>
<evidence type="ECO:0000313" key="6">
    <source>
        <dbReference type="EMBL" id="KAH6683653.1"/>
    </source>
</evidence>
<evidence type="ECO:0000313" key="7">
    <source>
        <dbReference type="Proteomes" id="UP000770015"/>
    </source>
</evidence>
<dbReference type="GO" id="GO:0000272">
    <property type="term" value="P:polysaccharide catabolic process"/>
    <property type="evidence" value="ECO:0007669"/>
    <property type="project" value="UniProtKB-KW"/>
</dbReference>
<dbReference type="OrthoDB" id="89349at2759"/>
<gene>
    <name evidence="6" type="ORF">F5X68DRAFT_277179</name>
</gene>
<dbReference type="PANTHER" id="PTHR34002">
    <property type="entry name" value="BLR1656 PROTEIN"/>
    <property type="match status" value="1"/>
</dbReference>
<dbReference type="Pfam" id="PF01670">
    <property type="entry name" value="Glyco_hydro_12"/>
    <property type="match status" value="1"/>
</dbReference>
<keyword evidence="7" id="KW-1185">Reference proteome</keyword>
<feature type="compositionally biased region" description="Gly residues" evidence="3">
    <location>
        <begin position="289"/>
        <end position="304"/>
    </location>
</feature>
<dbReference type="PANTHER" id="PTHR34002:SF11">
    <property type="entry name" value="CONCANAVALIN A-LIKE LECTIN_GLUCANASE"/>
    <property type="match status" value="1"/>
</dbReference>
<dbReference type="InterPro" id="IPR013320">
    <property type="entry name" value="ConA-like_dom_sf"/>
</dbReference>
<keyword evidence="2" id="KW-0378">Hydrolase</keyword>
<evidence type="ECO:0000256" key="1">
    <source>
        <dbReference type="ARBA" id="ARBA00005519"/>
    </source>
</evidence>
<feature type="signal peptide" evidence="5">
    <location>
        <begin position="1"/>
        <end position="20"/>
    </location>
</feature>
<feature type="region of interest" description="Disordered" evidence="3">
    <location>
        <begin position="281"/>
        <end position="304"/>
    </location>
</feature>
<dbReference type="AlphaFoldDB" id="A0A9P8V8G0"/>
<protein>
    <submittedName>
        <fullName evidence="6">Concanavalin A-like lectin/glucanase domain-containing protein</fullName>
    </submittedName>
</protein>
<name>A0A9P8V8G0_9PEZI</name>